<dbReference type="Gene3D" id="3.90.79.10">
    <property type="entry name" value="Nucleoside Triphosphate Pyrophosphohydrolase"/>
    <property type="match status" value="1"/>
</dbReference>
<dbReference type="PANTHER" id="PTHR37298:SF1">
    <property type="entry name" value="UPF0111 PROTEIN YKAA"/>
    <property type="match status" value="1"/>
</dbReference>
<feature type="domain" description="Nudix hydrolase" evidence="2">
    <location>
        <begin position="15"/>
        <end position="151"/>
    </location>
</feature>
<reference evidence="3" key="2">
    <citation type="submission" date="2020-09" db="EMBL/GenBank/DDBJ databases">
        <authorList>
            <person name="Sun Q."/>
            <person name="Kim S."/>
        </authorList>
    </citation>
    <scope>NUCLEOTIDE SEQUENCE</scope>
    <source>
        <strain evidence="3">KCTC 32255</strain>
    </source>
</reference>
<comment type="caution">
    <text evidence="3">The sequence shown here is derived from an EMBL/GenBank/DDBJ whole genome shotgun (WGS) entry which is preliminary data.</text>
</comment>
<dbReference type="InterPro" id="IPR052912">
    <property type="entry name" value="UPF0111_domain"/>
</dbReference>
<dbReference type="PROSITE" id="PS51462">
    <property type="entry name" value="NUDIX"/>
    <property type="match status" value="1"/>
</dbReference>
<dbReference type="CDD" id="cd04666">
    <property type="entry name" value="NUDIX_DIPP2_like_Nudt4"/>
    <property type="match status" value="1"/>
</dbReference>
<dbReference type="Pfam" id="PF01865">
    <property type="entry name" value="PhoU_div"/>
    <property type="match status" value="1"/>
</dbReference>
<protein>
    <recommendedName>
        <fullName evidence="2">Nudix hydrolase domain-containing protein</fullName>
    </recommendedName>
</protein>
<evidence type="ECO:0000259" key="2">
    <source>
        <dbReference type="PROSITE" id="PS51462"/>
    </source>
</evidence>
<reference evidence="3" key="1">
    <citation type="journal article" date="2014" name="Int. J. Syst. Evol. Microbiol.">
        <title>Complete genome sequence of Corynebacterium casei LMG S-19264T (=DSM 44701T), isolated from a smear-ripened cheese.</title>
        <authorList>
            <consortium name="US DOE Joint Genome Institute (JGI-PGF)"/>
            <person name="Walter F."/>
            <person name="Albersmeier A."/>
            <person name="Kalinowski J."/>
            <person name="Ruckert C."/>
        </authorList>
    </citation>
    <scope>NUCLEOTIDE SEQUENCE</scope>
    <source>
        <strain evidence="3">KCTC 32255</strain>
    </source>
</reference>
<dbReference type="GO" id="GO:0016462">
    <property type="term" value="F:pyrophosphatase activity"/>
    <property type="evidence" value="ECO:0007669"/>
    <property type="project" value="InterPro"/>
</dbReference>
<organism evidence="3 4">
    <name type="scientific">Novosphingobium colocasiae</name>
    <dbReference type="NCBI Taxonomy" id="1256513"/>
    <lineage>
        <taxon>Bacteria</taxon>
        <taxon>Pseudomonadati</taxon>
        <taxon>Pseudomonadota</taxon>
        <taxon>Alphaproteobacteria</taxon>
        <taxon>Sphingomonadales</taxon>
        <taxon>Sphingomonadaceae</taxon>
        <taxon>Novosphingobium</taxon>
    </lineage>
</organism>
<dbReference type="SUPFAM" id="SSF55811">
    <property type="entry name" value="Nudix"/>
    <property type="match status" value="1"/>
</dbReference>
<dbReference type="EMBL" id="BMZA01000001">
    <property type="protein sequence ID" value="GGY93797.1"/>
    <property type="molecule type" value="Genomic_DNA"/>
</dbReference>
<evidence type="ECO:0000313" key="4">
    <source>
        <dbReference type="Proteomes" id="UP000648075"/>
    </source>
</evidence>
<dbReference type="Pfam" id="PF00293">
    <property type="entry name" value="NUDIX"/>
    <property type="match status" value="1"/>
</dbReference>
<dbReference type="PANTHER" id="PTHR37298">
    <property type="entry name" value="UPF0111 PROTEIN YKAA"/>
    <property type="match status" value="1"/>
</dbReference>
<accession>A0A918UDQ3</accession>
<name>A0A918UDQ3_9SPHN</name>
<dbReference type="Gene3D" id="1.20.58.220">
    <property type="entry name" value="Phosphate transport system protein phou homolog 2, domain 2"/>
    <property type="match status" value="1"/>
</dbReference>
<dbReference type="InterPro" id="IPR015797">
    <property type="entry name" value="NUDIX_hydrolase-like_dom_sf"/>
</dbReference>
<gene>
    <name evidence="3" type="ORF">GCM10011614_05950</name>
</gene>
<proteinExistence type="inferred from homology"/>
<dbReference type="InterPro" id="IPR018445">
    <property type="entry name" value="Put_Phosphate_transp_reg"/>
</dbReference>
<dbReference type="AlphaFoldDB" id="A0A918UDQ3"/>
<dbReference type="InterPro" id="IPR047198">
    <property type="entry name" value="DDP-like_NUDIX"/>
</dbReference>
<dbReference type="InterPro" id="IPR000086">
    <property type="entry name" value="NUDIX_hydrolase_dom"/>
</dbReference>
<comment type="similarity">
    <text evidence="1">Belongs to the UPF0111 family.</text>
</comment>
<keyword evidence="4" id="KW-1185">Reference proteome</keyword>
<dbReference type="Proteomes" id="UP000648075">
    <property type="component" value="Unassembled WGS sequence"/>
</dbReference>
<evidence type="ECO:0000256" key="1">
    <source>
        <dbReference type="ARBA" id="ARBA00008591"/>
    </source>
</evidence>
<dbReference type="InterPro" id="IPR038078">
    <property type="entry name" value="PhoU-like_sf"/>
</dbReference>
<sequence>MSRPPEGRLYFRGGCAIRQIAVLPYRTLGSGVDAPIQILLITSRGTGRWVVPKGGLMKGLAPHAAAAAEAEEEAGVRGAACPTPLGSYRYRKRRQSGAAVWADVDVFPFAVTEELDTWDEQHQRERRWFSLGEAASAVDEDDLRALIRSFGAREFRAAASPARLIGAMADKMASKTGVNAMFAWFQKLMPQQSQFFDLFEKQAVTLVAGADALARLAQGGPSSAQHIREIEEREHDADDITREVLQTVRRSFLTPFDRSAITSLINTMDDAIDEMQHVAGAVSLYEVADFEPEMRDMAAIIVDAARLTAEAMPLLRRIADNGHRLHELTERLVRMEGHADEIHAQGLKRIYLEANARGGREADALHFLVRQEMFKRLERVVDRFEDLANEIDGLVIDHA</sequence>
<evidence type="ECO:0000313" key="3">
    <source>
        <dbReference type="EMBL" id="GGY93797.1"/>
    </source>
</evidence>